<dbReference type="AlphaFoldDB" id="A0A9D4ESV6"/>
<name>A0A9D4ESV6_DREPO</name>
<protein>
    <submittedName>
        <fullName evidence="1">Uncharacterized protein</fullName>
    </submittedName>
</protein>
<reference evidence="1" key="1">
    <citation type="journal article" date="2019" name="bioRxiv">
        <title>The Genome of the Zebra Mussel, Dreissena polymorpha: A Resource for Invasive Species Research.</title>
        <authorList>
            <person name="McCartney M.A."/>
            <person name="Auch B."/>
            <person name="Kono T."/>
            <person name="Mallez S."/>
            <person name="Zhang Y."/>
            <person name="Obille A."/>
            <person name="Becker A."/>
            <person name="Abrahante J.E."/>
            <person name="Garbe J."/>
            <person name="Badalamenti J.P."/>
            <person name="Herman A."/>
            <person name="Mangelson H."/>
            <person name="Liachko I."/>
            <person name="Sullivan S."/>
            <person name="Sone E.D."/>
            <person name="Koren S."/>
            <person name="Silverstein K.A.T."/>
            <person name="Beckman K.B."/>
            <person name="Gohl D.M."/>
        </authorList>
    </citation>
    <scope>NUCLEOTIDE SEQUENCE</scope>
    <source>
        <strain evidence="1">Duluth1</strain>
        <tissue evidence="1">Whole animal</tissue>
    </source>
</reference>
<evidence type="ECO:0000313" key="1">
    <source>
        <dbReference type="EMBL" id="KAH3783896.1"/>
    </source>
</evidence>
<accession>A0A9D4ESV6</accession>
<comment type="caution">
    <text evidence="1">The sequence shown here is derived from an EMBL/GenBank/DDBJ whole genome shotgun (WGS) entry which is preliminary data.</text>
</comment>
<dbReference type="EMBL" id="JAIWYP010000008">
    <property type="protein sequence ID" value="KAH3783896.1"/>
    <property type="molecule type" value="Genomic_DNA"/>
</dbReference>
<gene>
    <name evidence="1" type="ORF">DPMN_161846</name>
</gene>
<sequence>MQIIQPLHLDPSHYNWIPATTFGSQPLQLDTSHYNWTQMTRAHSTSTIPVAFMETGPSSIHKRTS</sequence>
<proteinExistence type="predicted"/>
<dbReference type="Proteomes" id="UP000828390">
    <property type="component" value="Unassembled WGS sequence"/>
</dbReference>
<reference evidence="1" key="2">
    <citation type="submission" date="2020-11" db="EMBL/GenBank/DDBJ databases">
        <authorList>
            <person name="McCartney M.A."/>
            <person name="Auch B."/>
            <person name="Kono T."/>
            <person name="Mallez S."/>
            <person name="Becker A."/>
            <person name="Gohl D.M."/>
            <person name="Silverstein K.A.T."/>
            <person name="Koren S."/>
            <person name="Bechman K.B."/>
            <person name="Herman A."/>
            <person name="Abrahante J.E."/>
            <person name="Garbe J."/>
        </authorList>
    </citation>
    <scope>NUCLEOTIDE SEQUENCE</scope>
    <source>
        <strain evidence="1">Duluth1</strain>
        <tissue evidence="1">Whole animal</tissue>
    </source>
</reference>
<organism evidence="1 2">
    <name type="scientific">Dreissena polymorpha</name>
    <name type="common">Zebra mussel</name>
    <name type="synonym">Mytilus polymorpha</name>
    <dbReference type="NCBI Taxonomy" id="45954"/>
    <lineage>
        <taxon>Eukaryota</taxon>
        <taxon>Metazoa</taxon>
        <taxon>Spiralia</taxon>
        <taxon>Lophotrochozoa</taxon>
        <taxon>Mollusca</taxon>
        <taxon>Bivalvia</taxon>
        <taxon>Autobranchia</taxon>
        <taxon>Heteroconchia</taxon>
        <taxon>Euheterodonta</taxon>
        <taxon>Imparidentia</taxon>
        <taxon>Neoheterodontei</taxon>
        <taxon>Myida</taxon>
        <taxon>Dreissenoidea</taxon>
        <taxon>Dreissenidae</taxon>
        <taxon>Dreissena</taxon>
    </lineage>
</organism>
<evidence type="ECO:0000313" key="2">
    <source>
        <dbReference type="Proteomes" id="UP000828390"/>
    </source>
</evidence>
<keyword evidence="2" id="KW-1185">Reference proteome</keyword>